<dbReference type="Pfam" id="PF00356">
    <property type="entry name" value="LacI"/>
    <property type="match status" value="1"/>
</dbReference>
<evidence type="ECO:0000256" key="2">
    <source>
        <dbReference type="ARBA" id="ARBA00023125"/>
    </source>
</evidence>
<dbReference type="PANTHER" id="PTHR30146:SF109">
    <property type="entry name" value="HTH-TYPE TRANSCRIPTIONAL REGULATOR GALS"/>
    <property type="match status" value="1"/>
</dbReference>
<dbReference type="GO" id="GO:0000976">
    <property type="term" value="F:transcription cis-regulatory region binding"/>
    <property type="evidence" value="ECO:0007669"/>
    <property type="project" value="TreeGrafter"/>
</dbReference>
<dbReference type="SUPFAM" id="SSF47413">
    <property type="entry name" value="lambda repressor-like DNA-binding domains"/>
    <property type="match status" value="1"/>
</dbReference>
<comment type="caution">
    <text evidence="5">The sequence shown here is derived from an EMBL/GenBank/DDBJ whole genome shotgun (WGS) entry which is preliminary data.</text>
</comment>
<keyword evidence="3" id="KW-0804">Transcription</keyword>
<dbReference type="RefSeq" id="WP_019404220.1">
    <property type="nucleotide sequence ID" value="NZ_JACIEN010000008.1"/>
</dbReference>
<keyword evidence="1" id="KW-0805">Transcription regulation</keyword>
<dbReference type="Pfam" id="PF00532">
    <property type="entry name" value="Peripla_BP_1"/>
    <property type="match status" value="1"/>
</dbReference>
<reference evidence="5 6" key="1">
    <citation type="submission" date="2020-08" db="EMBL/GenBank/DDBJ databases">
        <title>Genomic Encyclopedia of Type Strains, Phase IV (KMG-IV): sequencing the most valuable type-strain genomes for metagenomic binning, comparative biology and taxonomic classification.</title>
        <authorList>
            <person name="Goeker M."/>
        </authorList>
    </citation>
    <scope>NUCLEOTIDE SEQUENCE [LARGE SCALE GENOMIC DNA]</scope>
    <source>
        <strain evidence="5 6">DSM 103737</strain>
    </source>
</reference>
<dbReference type="Gene3D" id="3.40.50.2300">
    <property type="match status" value="2"/>
</dbReference>
<keyword evidence="6" id="KW-1185">Reference proteome</keyword>
<dbReference type="PROSITE" id="PS50932">
    <property type="entry name" value="HTH_LACI_2"/>
    <property type="match status" value="1"/>
</dbReference>
<dbReference type="Gene3D" id="1.10.260.40">
    <property type="entry name" value="lambda repressor-like DNA-binding domains"/>
    <property type="match status" value="1"/>
</dbReference>
<dbReference type="GO" id="GO:0003700">
    <property type="term" value="F:DNA-binding transcription factor activity"/>
    <property type="evidence" value="ECO:0007669"/>
    <property type="project" value="TreeGrafter"/>
</dbReference>
<dbReference type="SUPFAM" id="SSF53822">
    <property type="entry name" value="Periplasmic binding protein-like I"/>
    <property type="match status" value="1"/>
</dbReference>
<dbReference type="CDD" id="cd01392">
    <property type="entry name" value="HTH_LacI"/>
    <property type="match status" value="1"/>
</dbReference>
<dbReference type="AlphaFoldDB" id="A0A840C3N9"/>
<protein>
    <submittedName>
        <fullName evidence="5">LacI family transcriptional regulator</fullName>
    </submittedName>
</protein>
<dbReference type="PANTHER" id="PTHR30146">
    <property type="entry name" value="LACI-RELATED TRANSCRIPTIONAL REPRESSOR"/>
    <property type="match status" value="1"/>
</dbReference>
<organism evidence="5 6">
    <name type="scientific">Chelatococcus caeni</name>
    <dbReference type="NCBI Taxonomy" id="1348468"/>
    <lineage>
        <taxon>Bacteria</taxon>
        <taxon>Pseudomonadati</taxon>
        <taxon>Pseudomonadota</taxon>
        <taxon>Alphaproteobacteria</taxon>
        <taxon>Hyphomicrobiales</taxon>
        <taxon>Chelatococcaceae</taxon>
        <taxon>Chelatococcus</taxon>
    </lineage>
</organism>
<dbReference type="SMART" id="SM00354">
    <property type="entry name" value="HTH_LACI"/>
    <property type="match status" value="1"/>
</dbReference>
<evidence type="ECO:0000313" key="6">
    <source>
        <dbReference type="Proteomes" id="UP000577362"/>
    </source>
</evidence>
<name>A0A840C3N9_9HYPH</name>
<dbReference type="InterPro" id="IPR010982">
    <property type="entry name" value="Lambda_DNA-bd_dom_sf"/>
</dbReference>
<dbReference type="CDD" id="cd06289">
    <property type="entry name" value="PBP1_MalI-like"/>
    <property type="match status" value="1"/>
</dbReference>
<evidence type="ECO:0000259" key="4">
    <source>
        <dbReference type="PROSITE" id="PS50932"/>
    </source>
</evidence>
<evidence type="ECO:0000256" key="3">
    <source>
        <dbReference type="ARBA" id="ARBA00023163"/>
    </source>
</evidence>
<dbReference type="InterPro" id="IPR001761">
    <property type="entry name" value="Peripla_BP/Lac1_sug-bd_dom"/>
</dbReference>
<feature type="domain" description="HTH lacI-type" evidence="4">
    <location>
        <begin position="16"/>
        <end position="70"/>
    </location>
</feature>
<dbReference type="InterPro" id="IPR000843">
    <property type="entry name" value="HTH_LacI"/>
</dbReference>
<evidence type="ECO:0000313" key="5">
    <source>
        <dbReference type="EMBL" id="MBB4019720.1"/>
    </source>
</evidence>
<gene>
    <name evidence="5" type="ORF">GGR16_004775</name>
</gene>
<sequence length="348" mass="37900">MTVDGLMTEGQERGRVTLQVIADKLSLSTATVSLALRDSAVVAESTKQRVQELARELGYIYNRSAASLRTARTNIIAVAFHDITNPYFTELLSTIEDTASRNGLTILLGTYAESLEKQNKVFATLREYRPDGMIICPAGGTTVANLRILTSAGIPVVQVSREVPDAHLDFAGSDDARGMELAVEHLLALGHRRIALLGGNELISTGHNRRTGYRNTLARHGIRFDPALVVEGFGTRELGFRSVQSLLELDEPPTAAVCFNDLVAFGAMLGLRHAGREAGVDFSVVGCDDVAEAAQWYPALTTVHNRQLEMGQSAAELLIRRIASPQAEVRRVLLEPRLVVRNSTCPLR</sequence>
<dbReference type="EMBL" id="JACIEN010000008">
    <property type="protein sequence ID" value="MBB4019720.1"/>
    <property type="molecule type" value="Genomic_DNA"/>
</dbReference>
<keyword evidence="2" id="KW-0238">DNA-binding</keyword>
<dbReference type="Proteomes" id="UP000577362">
    <property type="component" value="Unassembled WGS sequence"/>
</dbReference>
<accession>A0A840C3N9</accession>
<dbReference type="InterPro" id="IPR028082">
    <property type="entry name" value="Peripla_BP_I"/>
</dbReference>
<evidence type="ECO:0000256" key="1">
    <source>
        <dbReference type="ARBA" id="ARBA00023015"/>
    </source>
</evidence>
<proteinExistence type="predicted"/>